<gene>
    <name evidence="6" type="ORF">ARMGADRAFT_963083</name>
</gene>
<dbReference type="OrthoDB" id="429813at2759"/>
<keyword evidence="3" id="KW-1133">Transmembrane helix</keyword>
<evidence type="ECO:0000256" key="2">
    <source>
        <dbReference type="ARBA" id="ARBA00022553"/>
    </source>
</evidence>
<evidence type="ECO:0000313" key="6">
    <source>
        <dbReference type="EMBL" id="PBK97000.1"/>
    </source>
</evidence>
<dbReference type="Pfam" id="PF00501">
    <property type="entry name" value="AMP-binding"/>
    <property type="match status" value="1"/>
</dbReference>
<feature type="domain" description="Thioester reductase (TE)" evidence="5">
    <location>
        <begin position="618"/>
        <end position="843"/>
    </location>
</feature>
<sequence length="956" mass="106655">MRRRLQSATKPPVVAILSLSDSITYFVTMMSLLRANYVFFPISPRNSPVAVAHLLHKVGVQHVLVGRDASMQDLANEALGILKSQYPSDTSPEQSPIPAFEDYFHFLSTFQPHSWTLSLGTTAHPKPIAWTHHRLLQLSLIPWFGERDLCDLLFSFHVVPLYHGMGVLQLLWTASSGLVFSAFEPQSPAILPTAENLFKSARAVQADFIFCVSSFVETWSRQPEYVEWISTRSGVLFGGGPLDKEAGDYMTSKGVSLFNLYGSTEGGPTCPVLPAQVGYDWDYFQFPGFVKVEMVPNGNNLYELVMVSNPFCQPSVLNTKVNDVDAYATSDLFIPHATKPGFWKIFGRTDDQIIHNTGEKTNPGPLENMLNQDPHVLASVMFGRGKFQAGVLVEPKREFSFDPADTVLLSQFRNQIWPTVERMNAFAPQHSRLFKEMILVAKPDKPFKYTSKNTARRQVILEDYSEEISDLYKSVEESTQTGISLPLEWDPESTKDFVRTIVLQVLSHSILDDDDLFQHGCDSLQATWIRNSLLRALRDTVQIDTRQTTENFVYAYPTISQLAVLLYSLARGKLDAVHTEPDSRVKAMHAMVKKYSTGLPTSIGGMPPLAASSKIVLLTGTTGSLGSHILASLVLDTSVDRIYAVNRPGKLALLDRQREAFVSRGLNVGLLDSDKVVLVQVDISEGTDFFDELPSSITHIIHTAWRVDFNLSLSSFESNICGLRNLIDLALKTQGRLVFTSSIGVFVNASEDNSLLESPIAPEMALGTGYGESKWVSEELLRTTAGLRYLVIRVGQLSGAANGNWNVNEWFPAMVQSATKLGCLPGDDKAISWVPVHMAAQAIVDYVDRREYFIHLVHSQPVLWSNIAGVISAELNVKLVTYTQWLEELEKSTLDAAALPAIRILPHYRHFAKTANFKNREAFGVPRITVGDTVFPQIGREDAERWLTYWRSVRLL</sequence>
<dbReference type="Gene3D" id="3.40.50.12780">
    <property type="entry name" value="N-terminal domain of ligase-like"/>
    <property type="match status" value="1"/>
</dbReference>
<dbReference type="InParanoid" id="A0A2H3DSD1"/>
<dbReference type="OMA" id="KPMTAEL"/>
<evidence type="ECO:0000313" key="7">
    <source>
        <dbReference type="Proteomes" id="UP000217790"/>
    </source>
</evidence>
<name>A0A2H3DSD1_ARMGA</name>
<proteinExistence type="predicted"/>
<evidence type="ECO:0000256" key="3">
    <source>
        <dbReference type="SAM" id="Phobius"/>
    </source>
</evidence>
<dbReference type="Gene3D" id="1.10.1200.10">
    <property type="entry name" value="ACP-like"/>
    <property type="match status" value="1"/>
</dbReference>
<dbReference type="Gene3D" id="3.40.50.720">
    <property type="entry name" value="NAD(P)-binding Rossmann-like Domain"/>
    <property type="match status" value="1"/>
</dbReference>
<dbReference type="SUPFAM" id="SSF51735">
    <property type="entry name" value="NAD(P)-binding Rossmann-fold domains"/>
    <property type="match status" value="1"/>
</dbReference>
<evidence type="ECO:0000259" key="5">
    <source>
        <dbReference type="Pfam" id="PF07993"/>
    </source>
</evidence>
<feature type="transmembrane region" description="Helical" evidence="3">
    <location>
        <begin position="12"/>
        <end position="33"/>
    </location>
</feature>
<dbReference type="InterPro" id="IPR042099">
    <property type="entry name" value="ANL_N_sf"/>
</dbReference>
<dbReference type="PANTHER" id="PTHR43439:SF2">
    <property type="entry name" value="ENZYME, PUTATIVE (JCVI)-RELATED"/>
    <property type="match status" value="1"/>
</dbReference>
<protein>
    <submittedName>
        <fullName evidence="6">Acetyl-CoA synthetase-like protein</fullName>
    </submittedName>
</protein>
<dbReference type="PANTHER" id="PTHR43439">
    <property type="entry name" value="PHENYLACETATE-COENZYME A LIGASE"/>
    <property type="match status" value="1"/>
</dbReference>
<dbReference type="InterPro" id="IPR013120">
    <property type="entry name" value="FAR_NAD-bd"/>
</dbReference>
<dbReference type="InterPro" id="IPR000873">
    <property type="entry name" value="AMP-dep_synth/lig_dom"/>
</dbReference>
<reference evidence="7" key="1">
    <citation type="journal article" date="2017" name="Nat. Ecol. Evol.">
        <title>Genome expansion and lineage-specific genetic innovations in the forest pathogenic fungi Armillaria.</title>
        <authorList>
            <person name="Sipos G."/>
            <person name="Prasanna A.N."/>
            <person name="Walter M.C."/>
            <person name="O'Connor E."/>
            <person name="Balint B."/>
            <person name="Krizsan K."/>
            <person name="Kiss B."/>
            <person name="Hess J."/>
            <person name="Varga T."/>
            <person name="Slot J."/>
            <person name="Riley R."/>
            <person name="Boka B."/>
            <person name="Rigling D."/>
            <person name="Barry K."/>
            <person name="Lee J."/>
            <person name="Mihaltcheva S."/>
            <person name="LaButti K."/>
            <person name="Lipzen A."/>
            <person name="Waldron R."/>
            <person name="Moloney N.M."/>
            <person name="Sperisen C."/>
            <person name="Kredics L."/>
            <person name="Vagvoelgyi C."/>
            <person name="Patrignani A."/>
            <person name="Fitzpatrick D."/>
            <person name="Nagy I."/>
            <person name="Doyle S."/>
            <person name="Anderson J.B."/>
            <person name="Grigoriev I.V."/>
            <person name="Gueldener U."/>
            <person name="Muensterkoetter M."/>
            <person name="Nagy L.G."/>
        </authorList>
    </citation>
    <scope>NUCLEOTIDE SEQUENCE [LARGE SCALE GENOMIC DNA]</scope>
    <source>
        <strain evidence="7">Ar21-2</strain>
    </source>
</reference>
<evidence type="ECO:0000259" key="4">
    <source>
        <dbReference type="Pfam" id="PF00501"/>
    </source>
</evidence>
<dbReference type="InterPro" id="IPR036291">
    <property type="entry name" value="NAD(P)-bd_dom_sf"/>
</dbReference>
<dbReference type="Proteomes" id="UP000217790">
    <property type="component" value="Unassembled WGS sequence"/>
</dbReference>
<accession>A0A2H3DSD1</accession>
<dbReference type="SUPFAM" id="SSF56801">
    <property type="entry name" value="Acetyl-CoA synthetase-like"/>
    <property type="match status" value="1"/>
</dbReference>
<dbReference type="InterPro" id="IPR036736">
    <property type="entry name" value="ACP-like_sf"/>
</dbReference>
<dbReference type="Pfam" id="PF07993">
    <property type="entry name" value="NAD_binding_4"/>
    <property type="match status" value="1"/>
</dbReference>
<evidence type="ECO:0000256" key="1">
    <source>
        <dbReference type="ARBA" id="ARBA00022450"/>
    </source>
</evidence>
<keyword evidence="1" id="KW-0596">Phosphopantetheine</keyword>
<dbReference type="SUPFAM" id="SSF47336">
    <property type="entry name" value="ACP-like"/>
    <property type="match status" value="1"/>
</dbReference>
<keyword evidence="3" id="KW-0812">Transmembrane</keyword>
<dbReference type="InterPro" id="IPR051414">
    <property type="entry name" value="Adenylate-forming_Reductase"/>
</dbReference>
<dbReference type="EMBL" id="KZ293650">
    <property type="protein sequence ID" value="PBK97000.1"/>
    <property type="molecule type" value="Genomic_DNA"/>
</dbReference>
<keyword evidence="7" id="KW-1185">Reference proteome</keyword>
<organism evidence="6 7">
    <name type="scientific">Armillaria gallica</name>
    <name type="common">Bulbous honey fungus</name>
    <name type="synonym">Armillaria bulbosa</name>
    <dbReference type="NCBI Taxonomy" id="47427"/>
    <lineage>
        <taxon>Eukaryota</taxon>
        <taxon>Fungi</taxon>
        <taxon>Dikarya</taxon>
        <taxon>Basidiomycota</taxon>
        <taxon>Agaricomycotina</taxon>
        <taxon>Agaricomycetes</taxon>
        <taxon>Agaricomycetidae</taxon>
        <taxon>Agaricales</taxon>
        <taxon>Marasmiineae</taxon>
        <taxon>Physalacriaceae</taxon>
        <taxon>Armillaria</taxon>
    </lineage>
</organism>
<dbReference type="STRING" id="47427.A0A2H3DSD1"/>
<feature type="domain" description="AMP-dependent synthetase/ligase" evidence="4">
    <location>
        <begin position="12"/>
        <end position="276"/>
    </location>
</feature>
<keyword evidence="3" id="KW-0472">Membrane</keyword>
<dbReference type="Pfam" id="PF23562">
    <property type="entry name" value="AMP-binding_C_3"/>
    <property type="match status" value="1"/>
</dbReference>
<dbReference type="AlphaFoldDB" id="A0A2H3DSD1"/>
<keyword evidence="2" id="KW-0597">Phosphoprotein</keyword>